<dbReference type="Gene3D" id="3.40.50.1820">
    <property type="entry name" value="alpha/beta hydrolase"/>
    <property type="match status" value="1"/>
</dbReference>
<keyword evidence="11" id="KW-1185">Reference proteome</keyword>
<keyword evidence="4" id="KW-0645">Protease</keyword>
<sequence length="718" mass="77824">MKKKTVAHKALTLAVLTFLALNQAQAQSAPTYPVTTKVEQTDTYHGTPVADPYRWLEDDNSEQTKAWVKSQNLVTDAYLAAMPQRLPVRKLYTDLYNFEKFGIPFKEGGRYFWTRNNGLQQQAVLYTAKSPSDTPEIALDPNTLSKDGTAALGGYAASRDGKLLAYGVAAAGSDWQTWKVRDLTTGRDLADKLDWVKFSGAAWTPDGKGFFYSRYDEPAEGAALTGANYFQKLYYHRLGTPQSEDQLVASNPSEKEWGFGAEVSDDGKAVFITVWKGGEKNGLMLLPLVKGSYAGGEPKAISLAFDAQYVPVALNGNTLIVKTDKDAPRGRLVAIDLQASRKQPWKTLVAEGADAMTGASAVGGRLLLSYLRDASTVVRIHDMKGKLQGEVKLPGVGTASGFAGRTSDKETFFSYTSLTTPTETYRFDVAANKATLFKRPQTAFEAEQFETQRAFVTSKDGSKVPIFIAHKKGLVLDGNNPTLLYGYGGFNVPMTPSYGITAATWMKMGGVYVLAAIRGGGEYGSAWHEAGTKLKKQNVFDDFIAAGEWLVANKYTNPSKLAINGGSNGGLLVGAVVNQRPDLFGAAVPQVGVMDMLRYQKFTIGWAWEPDYGSSDKADEFKALLAYSPLHTIKSGAAVKYPAVLVTTGDHDDRVVPAHSFKYAAALQAADTGAAPKLIRIETQAGHGAGKPTSKIIEERADMLSFIANTFKMPVTQP</sequence>
<feature type="chain" id="PRO_5046429845" description="prolyl oligopeptidase" evidence="7">
    <location>
        <begin position="27"/>
        <end position="718"/>
    </location>
</feature>
<keyword evidence="5" id="KW-0378">Hydrolase</keyword>
<dbReference type="EMBL" id="JAQQXT010000006">
    <property type="protein sequence ID" value="MDC8772093.1"/>
    <property type="molecule type" value="Genomic_DNA"/>
</dbReference>
<dbReference type="SUPFAM" id="SSF53474">
    <property type="entry name" value="alpha/beta-Hydrolases"/>
    <property type="match status" value="1"/>
</dbReference>
<dbReference type="EC" id="3.4.21.26" evidence="3"/>
<evidence type="ECO:0000256" key="6">
    <source>
        <dbReference type="ARBA" id="ARBA00022825"/>
    </source>
</evidence>
<evidence type="ECO:0000256" key="2">
    <source>
        <dbReference type="ARBA" id="ARBA00005228"/>
    </source>
</evidence>
<dbReference type="InterPro" id="IPR001375">
    <property type="entry name" value="Peptidase_S9_cat"/>
</dbReference>
<dbReference type="Proteomes" id="UP001221189">
    <property type="component" value="Unassembled WGS sequence"/>
</dbReference>
<dbReference type="Pfam" id="PF02897">
    <property type="entry name" value="Peptidase_S9_N"/>
    <property type="match status" value="1"/>
</dbReference>
<feature type="domain" description="Peptidase S9A N-terminal" evidence="9">
    <location>
        <begin position="33"/>
        <end position="438"/>
    </location>
</feature>
<dbReference type="InterPro" id="IPR029058">
    <property type="entry name" value="AB_hydrolase_fold"/>
</dbReference>
<protein>
    <recommendedName>
        <fullName evidence="3">prolyl oligopeptidase</fullName>
        <ecNumber evidence="3">3.4.21.26</ecNumber>
    </recommendedName>
</protein>
<keyword evidence="6" id="KW-0720">Serine protease</keyword>
<dbReference type="InterPro" id="IPR051167">
    <property type="entry name" value="Prolyl_oligopep/macrocyclase"/>
</dbReference>
<dbReference type="PANTHER" id="PTHR42881">
    <property type="entry name" value="PROLYL ENDOPEPTIDASE"/>
    <property type="match status" value="1"/>
</dbReference>
<organism evidence="10 11">
    <name type="scientific">Roseateles albus</name>
    <dbReference type="NCBI Taxonomy" id="2987525"/>
    <lineage>
        <taxon>Bacteria</taxon>
        <taxon>Pseudomonadati</taxon>
        <taxon>Pseudomonadota</taxon>
        <taxon>Betaproteobacteria</taxon>
        <taxon>Burkholderiales</taxon>
        <taxon>Sphaerotilaceae</taxon>
        <taxon>Roseateles</taxon>
    </lineage>
</organism>
<evidence type="ECO:0000259" key="9">
    <source>
        <dbReference type="Pfam" id="PF02897"/>
    </source>
</evidence>
<comment type="catalytic activity">
    <reaction evidence="1">
        <text>Hydrolysis of Pro-|-Xaa &gt;&gt; Ala-|-Xaa in oligopeptides.</text>
        <dbReference type="EC" id="3.4.21.26"/>
    </reaction>
</comment>
<feature type="signal peptide" evidence="7">
    <location>
        <begin position="1"/>
        <end position="26"/>
    </location>
</feature>
<dbReference type="Pfam" id="PF00326">
    <property type="entry name" value="Peptidase_S9"/>
    <property type="match status" value="1"/>
</dbReference>
<dbReference type="SUPFAM" id="SSF50993">
    <property type="entry name" value="Peptidase/esterase 'gauge' domain"/>
    <property type="match status" value="1"/>
</dbReference>
<name>A0ABT5KDT8_9BURK</name>
<evidence type="ECO:0000256" key="4">
    <source>
        <dbReference type="ARBA" id="ARBA00022670"/>
    </source>
</evidence>
<dbReference type="InterPro" id="IPR002471">
    <property type="entry name" value="Pept_S9_AS"/>
</dbReference>
<evidence type="ECO:0000256" key="3">
    <source>
        <dbReference type="ARBA" id="ARBA00011897"/>
    </source>
</evidence>
<evidence type="ECO:0000313" key="10">
    <source>
        <dbReference type="EMBL" id="MDC8772093.1"/>
    </source>
</evidence>
<proteinExistence type="inferred from homology"/>
<keyword evidence="7" id="KW-0732">Signal</keyword>
<evidence type="ECO:0000256" key="1">
    <source>
        <dbReference type="ARBA" id="ARBA00001070"/>
    </source>
</evidence>
<accession>A0ABT5KDT8</accession>
<dbReference type="PRINTS" id="PR00862">
    <property type="entry name" value="PROLIGOPTASE"/>
</dbReference>
<dbReference type="PANTHER" id="PTHR42881:SF2">
    <property type="entry name" value="PROLYL ENDOPEPTIDASE"/>
    <property type="match status" value="1"/>
</dbReference>
<evidence type="ECO:0000256" key="5">
    <source>
        <dbReference type="ARBA" id="ARBA00022801"/>
    </source>
</evidence>
<comment type="caution">
    <text evidence="10">The sequence shown here is derived from an EMBL/GenBank/DDBJ whole genome shotgun (WGS) entry which is preliminary data.</text>
</comment>
<comment type="similarity">
    <text evidence="2">Belongs to the peptidase S9A family.</text>
</comment>
<dbReference type="InterPro" id="IPR002470">
    <property type="entry name" value="Peptidase_S9A"/>
</dbReference>
<evidence type="ECO:0000313" key="11">
    <source>
        <dbReference type="Proteomes" id="UP001221189"/>
    </source>
</evidence>
<gene>
    <name evidence="10" type="ORF">PRZ03_10980</name>
</gene>
<dbReference type="InterPro" id="IPR023302">
    <property type="entry name" value="Pept_S9A_N"/>
</dbReference>
<reference evidence="10 11" key="1">
    <citation type="submission" date="2022-10" db="EMBL/GenBank/DDBJ databases">
        <title>Paucibacter sp. hw1 Genome sequencing.</title>
        <authorList>
            <person name="Park S."/>
        </authorList>
    </citation>
    <scope>NUCLEOTIDE SEQUENCE [LARGE SCALE GENOMIC DNA]</scope>
    <source>
        <strain evidence="11">hw1</strain>
    </source>
</reference>
<dbReference type="Gene3D" id="2.130.10.120">
    <property type="entry name" value="Prolyl oligopeptidase, N-terminal domain"/>
    <property type="match status" value="1"/>
</dbReference>
<evidence type="ECO:0000259" key="8">
    <source>
        <dbReference type="Pfam" id="PF00326"/>
    </source>
</evidence>
<dbReference type="PROSITE" id="PS00708">
    <property type="entry name" value="PRO_ENDOPEP_SER"/>
    <property type="match status" value="1"/>
</dbReference>
<evidence type="ECO:0000256" key="7">
    <source>
        <dbReference type="SAM" id="SignalP"/>
    </source>
</evidence>
<feature type="domain" description="Peptidase S9 prolyl oligopeptidase catalytic" evidence="8">
    <location>
        <begin position="502"/>
        <end position="712"/>
    </location>
</feature>